<dbReference type="AlphaFoldDB" id="A0A0B7B1A7"/>
<reference evidence="1" key="1">
    <citation type="submission" date="2014-12" db="EMBL/GenBank/DDBJ databases">
        <title>Insight into the proteome of Arion vulgaris.</title>
        <authorList>
            <person name="Aradska J."/>
            <person name="Bulat T."/>
            <person name="Smidak R."/>
            <person name="Sarate P."/>
            <person name="Gangsoo J."/>
            <person name="Sialana F."/>
            <person name="Bilban M."/>
            <person name="Lubec G."/>
        </authorList>
    </citation>
    <scope>NUCLEOTIDE SEQUENCE</scope>
    <source>
        <tissue evidence="1">Skin</tissue>
    </source>
</reference>
<protein>
    <submittedName>
        <fullName evidence="1">Uncharacterized protein</fullName>
    </submittedName>
</protein>
<proteinExistence type="predicted"/>
<dbReference type="EMBL" id="HACG01039216">
    <property type="protein sequence ID" value="CEK86081.1"/>
    <property type="molecule type" value="Transcribed_RNA"/>
</dbReference>
<gene>
    <name evidence="1" type="primary">ORF151708</name>
</gene>
<accession>A0A0B7B1A7</accession>
<sequence length="66" mass="7461">MAVKEAIDVLKNINCKHEDKEAAYANLISNLKNTTTEDELKTQGTQLLKLLCRDLLDKDENIIQST</sequence>
<organism evidence="1">
    <name type="scientific">Arion vulgaris</name>
    <dbReference type="NCBI Taxonomy" id="1028688"/>
    <lineage>
        <taxon>Eukaryota</taxon>
        <taxon>Metazoa</taxon>
        <taxon>Spiralia</taxon>
        <taxon>Lophotrochozoa</taxon>
        <taxon>Mollusca</taxon>
        <taxon>Gastropoda</taxon>
        <taxon>Heterobranchia</taxon>
        <taxon>Euthyneura</taxon>
        <taxon>Panpulmonata</taxon>
        <taxon>Eupulmonata</taxon>
        <taxon>Stylommatophora</taxon>
        <taxon>Helicina</taxon>
        <taxon>Arionoidea</taxon>
        <taxon>Arionidae</taxon>
        <taxon>Arion</taxon>
    </lineage>
</organism>
<evidence type="ECO:0000313" key="1">
    <source>
        <dbReference type="EMBL" id="CEK86081.1"/>
    </source>
</evidence>
<name>A0A0B7B1A7_9EUPU</name>
<feature type="non-terminal residue" evidence="1">
    <location>
        <position position="66"/>
    </location>
</feature>